<keyword evidence="1" id="KW-0472">Membrane</keyword>
<dbReference type="AlphaFoldDB" id="A0A098E6K9"/>
<protein>
    <submittedName>
        <fullName evidence="2">Uncharacterized protein</fullName>
    </submittedName>
</protein>
<keyword evidence="1" id="KW-1133">Transmembrane helix</keyword>
<keyword evidence="1" id="KW-0812">Transmembrane</keyword>
<sequence length="162" mass="18731">MMSFLPLTILLVTGMNYFKKQKFVGGAMLIMIIYTMFGLFGIYAMYDSFEMKASSQEFLGLQEFYEKHPDAIMITKNPAVIYMLRGIGFEVENTIPKEIESKKEYFIIHEQRHLASGMLPRDRNEPSPLAYLSREDQLPQEATEVVGIGRYTILSFKELAQY</sequence>
<reference evidence="2" key="1">
    <citation type="submission" date="2014-09" db="EMBL/GenBank/DDBJ databases">
        <authorList>
            <person name="Probst J Alexander"/>
        </authorList>
    </citation>
    <scope>NUCLEOTIDE SEQUENCE</scope>
</reference>
<proteinExistence type="predicted"/>
<organism evidence="2">
    <name type="scientific">groundwater metagenome</name>
    <dbReference type="NCBI Taxonomy" id="717931"/>
    <lineage>
        <taxon>unclassified sequences</taxon>
        <taxon>metagenomes</taxon>
        <taxon>ecological metagenomes</taxon>
    </lineage>
</organism>
<gene>
    <name evidence="2" type="ORF">MSIBF_A1090004</name>
</gene>
<evidence type="ECO:0000313" key="2">
    <source>
        <dbReference type="EMBL" id="CEG11071.1"/>
    </source>
</evidence>
<dbReference type="EMBL" id="CCXY01000012">
    <property type="protein sequence ID" value="CEG11071.1"/>
    <property type="molecule type" value="Genomic_DNA"/>
</dbReference>
<name>A0A098E6K9_9ZZZZ</name>
<feature type="transmembrane region" description="Helical" evidence="1">
    <location>
        <begin position="24"/>
        <end position="46"/>
    </location>
</feature>
<evidence type="ECO:0000256" key="1">
    <source>
        <dbReference type="SAM" id="Phobius"/>
    </source>
</evidence>
<accession>A0A098E6K9</accession>